<evidence type="ECO:0000313" key="3">
    <source>
        <dbReference type="Proteomes" id="UP000230069"/>
    </source>
</evidence>
<proteinExistence type="predicted"/>
<feature type="compositionally biased region" description="Low complexity" evidence="1">
    <location>
        <begin position="195"/>
        <end position="213"/>
    </location>
</feature>
<evidence type="ECO:0000256" key="1">
    <source>
        <dbReference type="SAM" id="MobiDB-lite"/>
    </source>
</evidence>
<dbReference type="AlphaFoldDB" id="A0A2G5D800"/>
<dbReference type="EMBL" id="KZ305043">
    <property type="protein sequence ID" value="PIA39630.1"/>
    <property type="molecule type" value="Genomic_DNA"/>
</dbReference>
<dbReference type="PANTHER" id="PTHR36748">
    <property type="entry name" value="MENTAL RETARDATION GTPASE ACTIVATING PROTEIN"/>
    <property type="match status" value="1"/>
</dbReference>
<dbReference type="OrthoDB" id="1910697at2759"/>
<dbReference type="PANTHER" id="PTHR36748:SF3">
    <property type="entry name" value="MENTAL RETARDATION GTPASE ACTIVATING PROTEIN"/>
    <property type="match status" value="1"/>
</dbReference>
<accession>A0A2G5D800</accession>
<organism evidence="2 3">
    <name type="scientific">Aquilegia coerulea</name>
    <name type="common">Rocky mountain columbine</name>
    <dbReference type="NCBI Taxonomy" id="218851"/>
    <lineage>
        <taxon>Eukaryota</taxon>
        <taxon>Viridiplantae</taxon>
        <taxon>Streptophyta</taxon>
        <taxon>Embryophyta</taxon>
        <taxon>Tracheophyta</taxon>
        <taxon>Spermatophyta</taxon>
        <taxon>Magnoliopsida</taxon>
        <taxon>Ranunculales</taxon>
        <taxon>Ranunculaceae</taxon>
        <taxon>Thalictroideae</taxon>
        <taxon>Aquilegia</taxon>
    </lineage>
</organism>
<reference evidence="2 3" key="1">
    <citation type="submission" date="2017-09" db="EMBL/GenBank/DDBJ databases">
        <title>WGS assembly of Aquilegia coerulea Goldsmith.</title>
        <authorList>
            <person name="Hodges S."/>
            <person name="Kramer E."/>
            <person name="Nordborg M."/>
            <person name="Tomkins J."/>
            <person name="Borevitz J."/>
            <person name="Derieg N."/>
            <person name="Yan J."/>
            <person name="Mihaltcheva S."/>
            <person name="Hayes R.D."/>
            <person name="Rokhsar D."/>
        </authorList>
    </citation>
    <scope>NUCLEOTIDE SEQUENCE [LARGE SCALE GENOMIC DNA]</scope>
    <source>
        <strain evidence="3">cv. Goldsmith</strain>
    </source>
</reference>
<evidence type="ECO:0000313" key="2">
    <source>
        <dbReference type="EMBL" id="PIA39630.1"/>
    </source>
</evidence>
<gene>
    <name evidence="2" type="ORF">AQUCO_02600229v1</name>
</gene>
<dbReference type="FunCoup" id="A0A2G5D800">
    <property type="interactions" value="826"/>
</dbReference>
<feature type="region of interest" description="Disordered" evidence="1">
    <location>
        <begin position="155"/>
        <end position="220"/>
    </location>
</feature>
<dbReference type="InParanoid" id="A0A2G5D800"/>
<name>A0A2G5D800_AQUCA</name>
<protein>
    <submittedName>
        <fullName evidence="2">Uncharacterized protein</fullName>
    </submittedName>
</protein>
<keyword evidence="3" id="KW-1185">Reference proteome</keyword>
<sequence>MEQLSLTPQRHAEPDNFSLKDWAMKAIISRDNTKSRRYSATNIRSFREETKSFRSTTTISSTVSSPGYTFRDEIDPSTYSFTTALKALQARSGYGWEWLSPDTLSLSSKWNEAEKYICNPLSGEFPMECLSTKALSGRHFGNIKVKTTMSAPLVYSSRPPMIQTRPNRKKQDHEVQSPSEVEESTIEVLTRDVATQSTPPDVSSSSPSPASTPLRENCESPKACPISKIEIEIEMTNEVAELKKKEQKKDTRMNNCSQGICFPWKSLFMRKAHRRDQKRLWQNLFPKRDIYIER</sequence>
<dbReference type="Proteomes" id="UP000230069">
    <property type="component" value="Unassembled WGS sequence"/>
</dbReference>